<dbReference type="RefSeq" id="WP_129393119.1">
    <property type="nucleotide sequence ID" value="NZ_CP035494.1"/>
</dbReference>
<dbReference type="InterPro" id="IPR045214">
    <property type="entry name" value="Surf1/Surf4"/>
</dbReference>
<keyword evidence="6" id="KW-1003">Cell membrane</keyword>
<dbReference type="KEGG" id="mprt:ET475_17140"/>
<evidence type="ECO:0000256" key="7">
    <source>
        <dbReference type="SAM" id="MobiDB-lite"/>
    </source>
</evidence>
<accession>A0A4P6EU06</accession>
<protein>
    <recommendedName>
        <fullName evidence="6">SURF1-like protein</fullName>
    </recommendedName>
</protein>
<evidence type="ECO:0000256" key="3">
    <source>
        <dbReference type="ARBA" id="ARBA00022692"/>
    </source>
</evidence>
<dbReference type="Proteomes" id="UP000293995">
    <property type="component" value="Chromosome"/>
</dbReference>
<proteinExistence type="inferred from homology"/>
<dbReference type="PANTHER" id="PTHR23427">
    <property type="entry name" value="SURFEIT LOCUS PROTEIN"/>
    <property type="match status" value="1"/>
</dbReference>
<evidence type="ECO:0000313" key="8">
    <source>
        <dbReference type="EMBL" id="QAY61518.1"/>
    </source>
</evidence>
<evidence type="ECO:0000256" key="5">
    <source>
        <dbReference type="ARBA" id="ARBA00023136"/>
    </source>
</evidence>
<dbReference type="EMBL" id="CP035494">
    <property type="protein sequence ID" value="QAY61518.1"/>
    <property type="molecule type" value="Genomic_DNA"/>
</dbReference>
<dbReference type="PANTHER" id="PTHR23427:SF2">
    <property type="entry name" value="SURFEIT LOCUS PROTEIN 1"/>
    <property type="match status" value="1"/>
</dbReference>
<sequence length="306" mass="32992">MSRRQSAPAAVRWTAYIGVAIVFAIACAFLSHWQLSKNADRTAQLAIIDENYNAAPVALDELLSPGDTLPAGLKWRQVRMTGTYLTDQQLLVRNRVHEGTAAYEIIVPLRLADGRIFLVNRGWEPPGNRQSTPDTVSDAPTGQVAVVVRLVPGEKLPASGPNAPQGQVPSVNLPLIADKIGGADGAALEQGAYGELVSEDPAPATMPQAFEVPSADPGPYLSYGIQWIMFAVMGFVFIWYVIRSERRARREAAEDAAAVAALAASDPEAAAALQAETSARRIREKRAARRDRDSEDEDALLDNASH</sequence>
<evidence type="ECO:0000256" key="2">
    <source>
        <dbReference type="ARBA" id="ARBA00007165"/>
    </source>
</evidence>
<keyword evidence="4 6" id="KW-1133">Transmembrane helix</keyword>
<keyword evidence="3 6" id="KW-0812">Transmembrane</keyword>
<evidence type="ECO:0000256" key="4">
    <source>
        <dbReference type="ARBA" id="ARBA00022989"/>
    </source>
</evidence>
<feature type="transmembrane region" description="Helical" evidence="6">
    <location>
        <begin position="12"/>
        <end position="33"/>
    </location>
</feature>
<evidence type="ECO:0000256" key="6">
    <source>
        <dbReference type="RuleBase" id="RU363076"/>
    </source>
</evidence>
<dbReference type="OrthoDB" id="9807214at2"/>
<comment type="similarity">
    <text evidence="2 6">Belongs to the SURF1 family.</text>
</comment>
<name>A0A4P6EU06_9MICO</name>
<evidence type="ECO:0000313" key="9">
    <source>
        <dbReference type="Proteomes" id="UP000293995"/>
    </source>
</evidence>
<evidence type="ECO:0000256" key="1">
    <source>
        <dbReference type="ARBA" id="ARBA00004370"/>
    </source>
</evidence>
<comment type="subcellular location">
    <subcellularLocation>
        <location evidence="6">Cell membrane</location>
        <topology evidence="6">Multi-pass membrane protein</topology>
    </subcellularLocation>
    <subcellularLocation>
        <location evidence="1">Membrane</location>
    </subcellularLocation>
</comment>
<keyword evidence="5 6" id="KW-0472">Membrane</keyword>
<dbReference type="PROSITE" id="PS51257">
    <property type="entry name" value="PROKAR_LIPOPROTEIN"/>
    <property type="match status" value="1"/>
</dbReference>
<dbReference type="PROSITE" id="PS50895">
    <property type="entry name" value="SURF1"/>
    <property type="match status" value="1"/>
</dbReference>
<feature type="region of interest" description="Disordered" evidence="7">
    <location>
        <begin position="282"/>
        <end position="306"/>
    </location>
</feature>
<dbReference type="AlphaFoldDB" id="A0A4P6EU06"/>
<dbReference type="Pfam" id="PF02104">
    <property type="entry name" value="SURF1"/>
    <property type="match status" value="1"/>
</dbReference>
<keyword evidence="9" id="KW-1185">Reference proteome</keyword>
<organism evidence="8 9">
    <name type="scientific">Microbacterium protaetiae</name>
    <dbReference type="NCBI Taxonomy" id="2509458"/>
    <lineage>
        <taxon>Bacteria</taxon>
        <taxon>Bacillati</taxon>
        <taxon>Actinomycetota</taxon>
        <taxon>Actinomycetes</taxon>
        <taxon>Micrococcales</taxon>
        <taxon>Microbacteriaceae</taxon>
        <taxon>Microbacterium</taxon>
    </lineage>
</organism>
<gene>
    <name evidence="8" type="ORF">ET475_17140</name>
</gene>
<dbReference type="CDD" id="cd06662">
    <property type="entry name" value="SURF1"/>
    <property type="match status" value="1"/>
</dbReference>
<dbReference type="GO" id="GO:0005886">
    <property type="term" value="C:plasma membrane"/>
    <property type="evidence" value="ECO:0007669"/>
    <property type="project" value="UniProtKB-SubCell"/>
</dbReference>
<reference evidence="8 9" key="1">
    <citation type="submission" date="2019-01" db="EMBL/GenBank/DDBJ databases">
        <title>Genome sequencing of strain DFW100M-13.</title>
        <authorList>
            <person name="Heo J."/>
            <person name="Kim S.-J."/>
            <person name="Kim J.-S."/>
            <person name="Hong S.-B."/>
            <person name="Kwon S.-W."/>
        </authorList>
    </citation>
    <scope>NUCLEOTIDE SEQUENCE [LARGE SCALE GENOMIC DNA]</scope>
    <source>
        <strain evidence="8 9">DFW100M-13</strain>
    </source>
</reference>
<feature type="transmembrane region" description="Helical" evidence="6">
    <location>
        <begin position="220"/>
        <end position="242"/>
    </location>
</feature>
<dbReference type="InterPro" id="IPR002994">
    <property type="entry name" value="Surf1/Shy1"/>
</dbReference>